<protein>
    <submittedName>
        <fullName evidence="4">N-acetylmuramic acid 6-phosphate etherase</fullName>
        <ecNumber evidence="4">4.2.1.126</ecNumber>
    </submittedName>
</protein>
<reference evidence="4 5" key="1">
    <citation type="submission" date="2019-12" db="EMBL/GenBank/DDBJ databases">
        <title>Genomic-based taxomic classification of the family Erythrobacteraceae.</title>
        <authorList>
            <person name="Xu L."/>
        </authorList>
    </citation>
    <scope>NUCLEOTIDE SEQUENCE [LARGE SCALE GENOMIC DNA]</scope>
    <source>
        <strain evidence="4 5">MCCC 1A09965</strain>
    </source>
</reference>
<feature type="domain" description="SIS" evidence="3">
    <location>
        <begin position="50"/>
        <end position="213"/>
    </location>
</feature>
<dbReference type="GO" id="GO:0009254">
    <property type="term" value="P:peptidoglycan turnover"/>
    <property type="evidence" value="ECO:0007669"/>
    <property type="project" value="TreeGrafter"/>
</dbReference>
<dbReference type="EC" id="4.2.1.126" evidence="4"/>
<dbReference type="EMBL" id="WTYN01000001">
    <property type="protein sequence ID" value="MXO61440.1"/>
    <property type="molecule type" value="Genomic_DNA"/>
</dbReference>
<dbReference type="GO" id="GO:0046348">
    <property type="term" value="P:amino sugar catabolic process"/>
    <property type="evidence" value="ECO:0007669"/>
    <property type="project" value="InterPro"/>
</dbReference>
<dbReference type="InterPro" id="IPR040190">
    <property type="entry name" value="MURQ/GCKR"/>
</dbReference>
<dbReference type="NCBIfam" id="NF003915">
    <property type="entry name" value="PRK05441.1"/>
    <property type="match status" value="1"/>
</dbReference>
<dbReference type="PANTHER" id="PTHR10088">
    <property type="entry name" value="GLUCOKINASE REGULATORY PROTEIN"/>
    <property type="match status" value="1"/>
</dbReference>
<comment type="caution">
    <text evidence="4">The sequence shown here is derived from an EMBL/GenBank/DDBJ whole genome shotgun (WGS) entry which is preliminary data.</text>
</comment>
<evidence type="ECO:0000256" key="1">
    <source>
        <dbReference type="ARBA" id="ARBA00023239"/>
    </source>
</evidence>
<dbReference type="CDD" id="cd05007">
    <property type="entry name" value="SIS_Etherase"/>
    <property type="match status" value="1"/>
</dbReference>
<gene>
    <name evidence="4" type="ORF">GRI48_00265</name>
</gene>
<dbReference type="Gene3D" id="1.10.8.1080">
    <property type="match status" value="1"/>
</dbReference>
<dbReference type="GO" id="GO:0097367">
    <property type="term" value="F:carbohydrate derivative binding"/>
    <property type="evidence" value="ECO:0007669"/>
    <property type="project" value="InterPro"/>
</dbReference>
<evidence type="ECO:0000259" key="3">
    <source>
        <dbReference type="PROSITE" id="PS51464"/>
    </source>
</evidence>
<evidence type="ECO:0000256" key="2">
    <source>
        <dbReference type="ARBA" id="ARBA00023277"/>
    </source>
</evidence>
<keyword evidence="1 4" id="KW-0456">Lyase</keyword>
<dbReference type="SUPFAM" id="SSF53697">
    <property type="entry name" value="SIS domain"/>
    <property type="match status" value="1"/>
</dbReference>
<dbReference type="AlphaFoldDB" id="A0A844YAB0"/>
<accession>A0A844YAB0</accession>
<dbReference type="PANTHER" id="PTHR10088:SF4">
    <property type="entry name" value="GLUCOKINASE REGULATORY PROTEIN"/>
    <property type="match status" value="1"/>
</dbReference>
<dbReference type="NCBIfam" id="NF009222">
    <property type="entry name" value="PRK12570.1"/>
    <property type="match status" value="1"/>
</dbReference>
<evidence type="ECO:0000313" key="5">
    <source>
        <dbReference type="Proteomes" id="UP000445582"/>
    </source>
</evidence>
<dbReference type="RefSeq" id="WP_160669715.1">
    <property type="nucleotide sequence ID" value="NZ_WTYN01000001.1"/>
</dbReference>
<dbReference type="Pfam" id="PF22645">
    <property type="entry name" value="GKRP_SIS_N"/>
    <property type="match status" value="1"/>
</dbReference>
<sequence length="295" mass="30501">MKTEAADPALADIDRWPTERAIEAMLDGQRQAIEAIASQTGTLADAAETAALRLGETGRLGYAGAGTSGRVGVQDGVELTPTFGWPEARLAFFIAGGEAALMRAVEGAEDDAGAGAAEVAAAGFGPSDVLIGVAASGRTPYTISAIEEARARGSLTIALASNPGSALLEAADYAVLLDSGSEAVAGSTRMKAGTAQKAALNLLSTAIMLRMGLVYRGLMVDMQITNAKLLERAVRMVADIASVRDEIARDALVDADRNIRLAVLLALGLDMADARATLSQGPQAFAQLVDERRWS</sequence>
<dbReference type="GO" id="GO:0016835">
    <property type="term" value="F:carbon-oxygen lyase activity"/>
    <property type="evidence" value="ECO:0007669"/>
    <property type="project" value="InterPro"/>
</dbReference>
<dbReference type="OrthoDB" id="9813395at2"/>
<dbReference type="InterPro" id="IPR001347">
    <property type="entry name" value="SIS_dom"/>
</dbReference>
<dbReference type="GO" id="GO:0016803">
    <property type="term" value="F:ether hydrolase activity"/>
    <property type="evidence" value="ECO:0007669"/>
    <property type="project" value="TreeGrafter"/>
</dbReference>
<organism evidence="4 5">
    <name type="scientific">Qipengyuania oceanensis</name>
    <dbReference type="NCBI Taxonomy" id="1463597"/>
    <lineage>
        <taxon>Bacteria</taxon>
        <taxon>Pseudomonadati</taxon>
        <taxon>Pseudomonadota</taxon>
        <taxon>Alphaproteobacteria</taxon>
        <taxon>Sphingomonadales</taxon>
        <taxon>Erythrobacteraceae</taxon>
        <taxon>Qipengyuania</taxon>
    </lineage>
</organism>
<name>A0A844YAB0_9SPHN</name>
<evidence type="ECO:0000313" key="4">
    <source>
        <dbReference type="EMBL" id="MXO61440.1"/>
    </source>
</evidence>
<dbReference type="Gene3D" id="3.40.50.10490">
    <property type="entry name" value="Glucose-6-phosphate isomerase like protein, domain 1"/>
    <property type="match status" value="1"/>
</dbReference>
<keyword evidence="5" id="KW-1185">Reference proteome</keyword>
<dbReference type="InterPro" id="IPR046348">
    <property type="entry name" value="SIS_dom_sf"/>
</dbReference>
<proteinExistence type="predicted"/>
<dbReference type="InterPro" id="IPR005488">
    <property type="entry name" value="Etherase_MurQ"/>
</dbReference>
<keyword evidence="2" id="KW-0119">Carbohydrate metabolism</keyword>
<dbReference type="Proteomes" id="UP000445582">
    <property type="component" value="Unassembled WGS sequence"/>
</dbReference>
<dbReference type="PROSITE" id="PS51464">
    <property type="entry name" value="SIS"/>
    <property type="match status" value="1"/>
</dbReference>